<evidence type="ECO:0000256" key="2">
    <source>
        <dbReference type="SAM" id="SignalP"/>
    </source>
</evidence>
<gene>
    <name evidence="4" type="ORF">SCARR_03038</name>
</gene>
<dbReference type="InterPro" id="IPR039331">
    <property type="entry name" value="PAPs-like"/>
</dbReference>
<feature type="domain" description="Calcineurin-like phosphoesterase" evidence="3">
    <location>
        <begin position="267"/>
        <end position="436"/>
    </location>
</feature>
<dbReference type="Proteomes" id="UP000346198">
    <property type="component" value="Unassembled WGS sequence"/>
</dbReference>
<sequence length="513" mass="56027">MKKNILYWLATTVIVSAFSIQAATELLDQSTIQISLLEANGEANEWADSVEGLETNRYGYQIFFELEDAPNYLSLTLDLPESIKDITLNGAPVPIPLEGMEYRTIPGIPATLLKEGENVLIAKTYVPGKKKRRKKSQIVMPSKVYMATDGKFALQGLLAEDLVLQTGPILGSASQTSVTVACRVNLPAEVQLILGDQTLIAKKGLMHSFKVEGLSPNTDYSYTLQGRPDATSAWATLSESYSVKTFPLGGDLEFIAMGDCRSNPEGWGAIAAAVTKHKPMFCAFSGDMVTIGQHDVLWDKELFSPAKEFFATIPYYAIIGNHEGGAPLFTRVFPTPSGTPTWEQRVGSAHIISIDGEEDWSAESEKTKWLEGVLAASDAKFIFLFSHFPAWTSGQHGRLIDGQPKEQPIRDGQEVIVPLMSKYNATAMIAGHDHTYERSEVPGNISVIVSGGAGAPLRDKVEGCEIQNPYSVAFASEYHYCLFSIKGDQCTITAYAPAGDILDTHVWNAREAK</sequence>
<feature type="signal peptide" evidence="2">
    <location>
        <begin position="1"/>
        <end position="22"/>
    </location>
</feature>
<dbReference type="InterPro" id="IPR029052">
    <property type="entry name" value="Metallo-depent_PP-like"/>
</dbReference>
<dbReference type="PANTHER" id="PTHR22953">
    <property type="entry name" value="ACID PHOSPHATASE RELATED"/>
    <property type="match status" value="1"/>
</dbReference>
<organism evidence="4 5">
    <name type="scientific">Pontiella sulfatireligans</name>
    <dbReference type="NCBI Taxonomy" id="2750658"/>
    <lineage>
        <taxon>Bacteria</taxon>
        <taxon>Pseudomonadati</taxon>
        <taxon>Kiritimatiellota</taxon>
        <taxon>Kiritimatiellia</taxon>
        <taxon>Kiritimatiellales</taxon>
        <taxon>Pontiellaceae</taxon>
        <taxon>Pontiella</taxon>
    </lineage>
</organism>
<dbReference type="GO" id="GO:0003993">
    <property type="term" value="F:acid phosphatase activity"/>
    <property type="evidence" value="ECO:0007669"/>
    <property type="project" value="InterPro"/>
</dbReference>
<dbReference type="AlphaFoldDB" id="A0A6C2UNX3"/>
<feature type="chain" id="PRO_5025384701" description="Calcineurin-like phosphoesterase domain-containing protein" evidence="2">
    <location>
        <begin position="23"/>
        <end position="513"/>
    </location>
</feature>
<dbReference type="SUPFAM" id="SSF56300">
    <property type="entry name" value="Metallo-dependent phosphatases"/>
    <property type="match status" value="1"/>
</dbReference>
<dbReference type="PANTHER" id="PTHR22953:SF153">
    <property type="entry name" value="PURPLE ACID PHOSPHATASE"/>
    <property type="match status" value="1"/>
</dbReference>
<dbReference type="InterPro" id="IPR004843">
    <property type="entry name" value="Calcineurin-like_PHP"/>
</dbReference>
<accession>A0A6C2UNX3</accession>
<dbReference type="Pfam" id="PF00149">
    <property type="entry name" value="Metallophos"/>
    <property type="match status" value="1"/>
</dbReference>
<dbReference type="EMBL" id="CAAHFH010000002">
    <property type="protein sequence ID" value="VGO20971.1"/>
    <property type="molecule type" value="Genomic_DNA"/>
</dbReference>
<proteinExistence type="predicted"/>
<keyword evidence="5" id="KW-1185">Reference proteome</keyword>
<evidence type="ECO:0000313" key="5">
    <source>
        <dbReference type="Proteomes" id="UP000346198"/>
    </source>
</evidence>
<evidence type="ECO:0000256" key="1">
    <source>
        <dbReference type="ARBA" id="ARBA00022729"/>
    </source>
</evidence>
<evidence type="ECO:0000313" key="4">
    <source>
        <dbReference type="EMBL" id="VGO20971.1"/>
    </source>
</evidence>
<protein>
    <recommendedName>
        <fullName evidence="3">Calcineurin-like phosphoesterase domain-containing protein</fullName>
    </recommendedName>
</protein>
<evidence type="ECO:0000259" key="3">
    <source>
        <dbReference type="Pfam" id="PF00149"/>
    </source>
</evidence>
<keyword evidence="1 2" id="KW-0732">Signal</keyword>
<name>A0A6C2UNX3_9BACT</name>
<reference evidence="4 5" key="1">
    <citation type="submission" date="2019-04" db="EMBL/GenBank/DDBJ databases">
        <authorList>
            <person name="Van Vliet M D."/>
        </authorList>
    </citation>
    <scope>NUCLEOTIDE SEQUENCE [LARGE SCALE GENOMIC DNA]</scope>
    <source>
        <strain evidence="4 5">F21</strain>
    </source>
</reference>
<dbReference type="Gene3D" id="3.60.21.10">
    <property type="match status" value="1"/>
</dbReference>